<evidence type="ECO:0000256" key="11">
    <source>
        <dbReference type="ARBA" id="ARBA00023204"/>
    </source>
</evidence>
<feature type="active site" description="N6-AMP-lysine intermediate" evidence="14">
    <location>
        <position position="123"/>
    </location>
</feature>
<dbReference type="Proteomes" id="UP000178826">
    <property type="component" value="Unassembled WGS sequence"/>
</dbReference>
<feature type="binding site" evidence="14">
    <location>
        <position position="121"/>
    </location>
    <ligand>
        <name>NAD(+)</name>
        <dbReference type="ChEBI" id="CHEBI:57540"/>
    </ligand>
</feature>
<dbReference type="Gene3D" id="1.10.150.20">
    <property type="entry name" value="5' to 3' exonuclease, C-terminal subdomain"/>
    <property type="match status" value="2"/>
</dbReference>
<keyword evidence="10 14" id="KW-0520">NAD</keyword>
<evidence type="ECO:0000256" key="4">
    <source>
        <dbReference type="ARBA" id="ARBA00022598"/>
    </source>
</evidence>
<dbReference type="SUPFAM" id="SSF52113">
    <property type="entry name" value="BRCT domain"/>
    <property type="match status" value="1"/>
</dbReference>
<evidence type="ECO:0000256" key="10">
    <source>
        <dbReference type="ARBA" id="ARBA00023027"/>
    </source>
</evidence>
<evidence type="ECO:0000256" key="14">
    <source>
        <dbReference type="HAMAP-Rule" id="MF_01588"/>
    </source>
</evidence>
<gene>
    <name evidence="14" type="primary">ligA</name>
    <name evidence="17" type="ORF">A2998_00315</name>
</gene>
<feature type="binding site" evidence="14">
    <location>
        <position position="144"/>
    </location>
    <ligand>
        <name>NAD(+)</name>
        <dbReference type="ChEBI" id="CHEBI:57540"/>
    </ligand>
</feature>
<evidence type="ECO:0000313" key="17">
    <source>
        <dbReference type="EMBL" id="OGZ71350.1"/>
    </source>
</evidence>
<evidence type="ECO:0000256" key="7">
    <source>
        <dbReference type="ARBA" id="ARBA00022763"/>
    </source>
</evidence>
<dbReference type="PROSITE" id="PS01055">
    <property type="entry name" value="DNA_LIGASE_N1"/>
    <property type="match status" value="1"/>
</dbReference>
<dbReference type="EMBL" id="MHOZ01000058">
    <property type="protein sequence ID" value="OGZ71350.1"/>
    <property type="molecule type" value="Genomic_DNA"/>
</dbReference>
<dbReference type="Pfam" id="PF00533">
    <property type="entry name" value="BRCT"/>
    <property type="match status" value="1"/>
</dbReference>
<dbReference type="Pfam" id="PF14520">
    <property type="entry name" value="HHH_5"/>
    <property type="match status" value="1"/>
</dbReference>
<dbReference type="GO" id="GO:0046872">
    <property type="term" value="F:metal ion binding"/>
    <property type="evidence" value="ECO:0007669"/>
    <property type="project" value="UniProtKB-KW"/>
</dbReference>
<dbReference type="HAMAP" id="MF_01588">
    <property type="entry name" value="DNA_ligase_A"/>
    <property type="match status" value="1"/>
</dbReference>
<dbReference type="InterPro" id="IPR010994">
    <property type="entry name" value="RuvA_2-like"/>
</dbReference>
<feature type="domain" description="BRCT" evidence="16">
    <location>
        <begin position="621"/>
        <end position="697"/>
    </location>
</feature>
<keyword evidence="5 14" id="KW-0235">DNA replication</keyword>
<dbReference type="InterPro" id="IPR013839">
    <property type="entry name" value="DNAligase_adenylation"/>
</dbReference>
<dbReference type="Gene3D" id="3.30.470.30">
    <property type="entry name" value="DNA ligase/mRNA capping enzyme"/>
    <property type="match status" value="1"/>
</dbReference>
<dbReference type="GO" id="GO:0006281">
    <property type="term" value="P:DNA repair"/>
    <property type="evidence" value="ECO:0007669"/>
    <property type="project" value="UniProtKB-KW"/>
</dbReference>
<dbReference type="PROSITE" id="PS01056">
    <property type="entry name" value="DNA_LIGASE_N2"/>
    <property type="match status" value="1"/>
</dbReference>
<dbReference type="Pfam" id="PF01653">
    <property type="entry name" value="DNA_ligase_aden"/>
    <property type="match status" value="1"/>
</dbReference>
<dbReference type="Gene3D" id="3.40.50.10190">
    <property type="entry name" value="BRCT domain"/>
    <property type="match status" value="1"/>
</dbReference>
<dbReference type="InterPro" id="IPR013840">
    <property type="entry name" value="DNAligase_N"/>
</dbReference>
<comment type="caution">
    <text evidence="17">The sequence shown here is derived from an EMBL/GenBank/DDBJ whole genome shotgun (WGS) entry which is preliminary data.</text>
</comment>
<dbReference type="SUPFAM" id="SSF50249">
    <property type="entry name" value="Nucleic acid-binding proteins"/>
    <property type="match status" value="1"/>
</dbReference>
<dbReference type="InterPro" id="IPR003583">
    <property type="entry name" value="Hlx-hairpin-Hlx_DNA-bd_motif"/>
</dbReference>
<evidence type="ECO:0000256" key="6">
    <source>
        <dbReference type="ARBA" id="ARBA00022723"/>
    </source>
</evidence>
<dbReference type="InterPro" id="IPR001679">
    <property type="entry name" value="DNA_ligase"/>
</dbReference>
<accession>A0A1G2IAJ8</accession>
<keyword evidence="9 14" id="KW-0460">Magnesium</keyword>
<dbReference type="AlphaFoldDB" id="A0A1G2IAJ8"/>
<dbReference type="SMART" id="SM00532">
    <property type="entry name" value="LIGANc"/>
    <property type="match status" value="1"/>
</dbReference>
<evidence type="ECO:0000256" key="9">
    <source>
        <dbReference type="ARBA" id="ARBA00022842"/>
    </source>
</evidence>
<evidence type="ECO:0000256" key="15">
    <source>
        <dbReference type="RuleBase" id="RU000618"/>
    </source>
</evidence>
<keyword evidence="6 14" id="KW-0479">Metal-binding</keyword>
<dbReference type="Pfam" id="PF03119">
    <property type="entry name" value="DNA_ligase_ZBD"/>
    <property type="match status" value="1"/>
</dbReference>
<comment type="catalytic activity">
    <reaction evidence="12 14 15">
        <text>NAD(+) + (deoxyribonucleotide)n-3'-hydroxyl + 5'-phospho-(deoxyribonucleotide)m = (deoxyribonucleotide)n+m + AMP + beta-nicotinamide D-nucleotide.</text>
        <dbReference type="EC" id="6.5.1.2"/>
    </reaction>
</comment>
<dbReference type="PIRSF" id="PIRSF001604">
    <property type="entry name" value="LigA"/>
    <property type="match status" value="1"/>
</dbReference>
<name>A0A1G2IAJ8_9BACT</name>
<dbReference type="PANTHER" id="PTHR23389:SF9">
    <property type="entry name" value="DNA LIGASE"/>
    <property type="match status" value="1"/>
</dbReference>
<dbReference type="GO" id="GO:0003677">
    <property type="term" value="F:DNA binding"/>
    <property type="evidence" value="ECO:0007669"/>
    <property type="project" value="InterPro"/>
</dbReference>
<reference evidence="17 18" key="1">
    <citation type="journal article" date="2016" name="Nat. Commun.">
        <title>Thousands of microbial genomes shed light on interconnected biogeochemical processes in an aquifer system.</title>
        <authorList>
            <person name="Anantharaman K."/>
            <person name="Brown C.T."/>
            <person name="Hug L.A."/>
            <person name="Sharon I."/>
            <person name="Castelle C.J."/>
            <person name="Probst A.J."/>
            <person name="Thomas B.C."/>
            <person name="Singh A."/>
            <person name="Wilkins M.J."/>
            <person name="Karaoz U."/>
            <person name="Brodie E.L."/>
            <person name="Williams K.H."/>
            <person name="Hubbard S.S."/>
            <person name="Banfield J.F."/>
        </authorList>
    </citation>
    <scope>NUCLEOTIDE SEQUENCE [LARGE SCALE GENOMIC DNA]</scope>
</reference>
<dbReference type="Gene3D" id="1.10.287.610">
    <property type="entry name" value="Helix hairpin bin"/>
    <property type="match status" value="1"/>
</dbReference>
<dbReference type="Pfam" id="PF12826">
    <property type="entry name" value="HHH_2"/>
    <property type="match status" value="1"/>
</dbReference>
<feature type="binding site" evidence="14">
    <location>
        <position position="448"/>
    </location>
    <ligand>
        <name>Zn(2+)</name>
        <dbReference type="ChEBI" id="CHEBI:29105"/>
    </ligand>
</feature>
<dbReference type="SUPFAM" id="SSF47781">
    <property type="entry name" value="RuvA domain 2-like"/>
    <property type="match status" value="1"/>
</dbReference>
<dbReference type="InterPro" id="IPR012340">
    <property type="entry name" value="NA-bd_OB-fold"/>
</dbReference>
<feature type="binding site" evidence="14">
    <location>
        <position position="430"/>
    </location>
    <ligand>
        <name>Zn(2+)</name>
        <dbReference type="ChEBI" id="CHEBI:29105"/>
    </ligand>
</feature>
<feature type="binding site" evidence="14">
    <location>
        <position position="183"/>
    </location>
    <ligand>
        <name>NAD(+)</name>
        <dbReference type="ChEBI" id="CHEBI:57540"/>
    </ligand>
</feature>
<dbReference type="Pfam" id="PF03120">
    <property type="entry name" value="OB_DNA_ligase"/>
    <property type="match status" value="1"/>
</dbReference>
<dbReference type="CDD" id="cd00114">
    <property type="entry name" value="LIGANc"/>
    <property type="match status" value="1"/>
</dbReference>
<sequence>MNKEETKKRIGNLRKVIDHHRYLYHVLDRQEISDAALDSLKKELFDLELEYPELITPDSPTQRIGGKPLKEFKKVKHIDSGGNEARMNSLNDVFSPSELMEWGERLRRNLDKSNLGDFYSDLKMDGLAIELVYEDGLLIQASTRGDGLFGEDVTQNIKTIEAIPLHLELGKTDFPNKLIVRGEVFLTKKEFARINAEQKKHGEKIYANPRNVAAGSIRQLNPKITASRKLSFYAYSIVGQTEENFPAKGGSASGGRKYPTHDNEYRILNELGIPTNPEGKVCGSLDEVIKFYESIEQKRDKLPHEIDGIVVSLNNNEKYQRAGIVGKAPRGAVAFKFAPNEAETVVEDIIVQVGRTGTLTPVAVLRPVRIGGVTVSRATLHNLDEIKRLGVRKGDTVIVDRAGDVIPNVRQVIKEMRIGKEKEFHMPKKCPVCDSLIEQLSGQVAFKCTNKNCPAIKREAIYHFVSRKAFDIDGVGPKIIDQLMESGLIFDVADLFRLKKEDLLNLERFAEKSAENTINAIQSKKRVGLNKFIYSLGIEHVGEETAFVLARKFSAQGGPASGWRKLDNISGASLEELQNVPDIGPIVAQSIYDWFQKTYNRKLINKFKKIGIHIIEEKMTKESTKFVGKSFVVTGSLESLTREQAQDRIRELGGDVSSSVSKETDYVVAGSSPGSKYDKAKKLGIKIIDEKEFLKMI</sequence>
<dbReference type="GO" id="GO:0003911">
    <property type="term" value="F:DNA ligase (NAD+) activity"/>
    <property type="evidence" value="ECO:0007669"/>
    <property type="project" value="UniProtKB-UniRule"/>
</dbReference>
<dbReference type="NCBIfam" id="TIGR00575">
    <property type="entry name" value="dnlj"/>
    <property type="match status" value="1"/>
</dbReference>
<dbReference type="InterPro" id="IPR041663">
    <property type="entry name" value="DisA/LigA_HHH"/>
</dbReference>
<dbReference type="FunFam" id="1.10.150.20:FF:000007">
    <property type="entry name" value="DNA ligase"/>
    <property type="match status" value="1"/>
</dbReference>
<keyword evidence="4 14" id="KW-0436">Ligase</keyword>
<comment type="similarity">
    <text evidence="13 14">Belongs to the NAD-dependent DNA ligase family. LigA subfamily.</text>
</comment>
<proteinExistence type="inferred from homology"/>
<feature type="binding site" evidence="14">
    <location>
        <begin position="89"/>
        <end position="90"/>
    </location>
    <ligand>
        <name>NAD(+)</name>
        <dbReference type="ChEBI" id="CHEBI:57540"/>
    </ligand>
</feature>
<dbReference type="CDD" id="cd17748">
    <property type="entry name" value="BRCT_DNA_ligase_like"/>
    <property type="match status" value="1"/>
</dbReference>
<feature type="binding site" evidence="14">
    <location>
        <position position="453"/>
    </location>
    <ligand>
        <name>Zn(2+)</name>
        <dbReference type="ChEBI" id="CHEBI:29105"/>
    </ligand>
</feature>
<evidence type="ECO:0000256" key="13">
    <source>
        <dbReference type="ARBA" id="ARBA00060881"/>
    </source>
</evidence>
<dbReference type="FunFam" id="2.40.50.140:FF:000012">
    <property type="entry name" value="DNA ligase"/>
    <property type="match status" value="1"/>
</dbReference>
<evidence type="ECO:0000313" key="18">
    <source>
        <dbReference type="Proteomes" id="UP000178826"/>
    </source>
</evidence>
<dbReference type="EC" id="6.5.1.2" evidence="2 14"/>
<dbReference type="InterPro" id="IPR004149">
    <property type="entry name" value="Znf_DNAligase_C4"/>
</dbReference>
<dbReference type="InterPro" id="IPR018239">
    <property type="entry name" value="DNA_ligase_AS"/>
</dbReference>
<evidence type="ECO:0000256" key="12">
    <source>
        <dbReference type="ARBA" id="ARBA00034005"/>
    </source>
</evidence>
<dbReference type="NCBIfam" id="NF005932">
    <property type="entry name" value="PRK07956.1"/>
    <property type="match status" value="1"/>
</dbReference>
<comment type="function">
    <text evidence="1 14">DNA ligase that catalyzes the formation of phosphodiester linkages between 5'-phosphoryl and 3'-hydroxyl groups in double-stranded DNA using NAD as a coenzyme and as the energy source for the reaction. It is essential for DNA replication and repair of damaged DNA.</text>
</comment>
<comment type="caution">
    <text evidence="14">Lacks conserved residue(s) required for the propagation of feature annotation.</text>
</comment>
<dbReference type="InterPro" id="IPR036420">
    <property type="entry name" value="BRCT_dom_sf"/>
</dbReference>
<evidence type="ECO:0000256" key="3">
    <source>
        <dbReference type="ARBA" id="ARBA00013308"/>
    </source>
</evidence>
<organism evidence="17 18">
    <name type="scientific">Candidatus Staskawiczbacteria bacterium RIFCSPLOWO2_01_FULL_37_25b</name>
    <dbReference type="NCBI Taxonomy" id="1802213"/>
    <lineage>
        <taxon>Bacteria</taxon>
        <taxon>Candidatus Staskawicziibacteriota</taxon>
    </lineage>
</organism>
<dbReference type="PROSITE" id="PS50172">
    <property type="entry name" value="BRCT"/>
    <property type="match status" value="1"/>
</dbReference>
<dbReference type="GO" id="GO:0006260">
    <property type="term" value="P:DNA replication"/>
    <property type="evidence" value="ECO:0007669"/>
    <property type="project" value="UniProtKB-KW"/>
</dbReference>
<keyword evidence="11 14" id="KW-0234">DNA repair</keyword>
<feature type="binding site" evidence="14">
    <location>
        <position position="433"/>
    </location>
    <ligand>
        <name>Zn(2+)</name>
        <dbReference type="ChEBI" id="CHEBI:29105"/>
    </ligand>
</feature>
<comment type="cofactor">
    <cofactor evidence="14">
        <name>Mg(2+)</name>
        <dbReference type="ChEBI" id="CHEBI:18420"/>
    </cofactor>
    <cofactor evidence="14">
        <name>Mn(2+)</name>
        <dbReference type="ChEBI" id="CHEBI:29035"/>
    </cofactor>
</comment>
<evidence type="ECO:0000256" key="5">
    <source>
        <dbReference type="ARBA" id="ARBA00022705"/>
    </source>
</evidence>
<evidence type="ECO:0000256" key="2">
    <source>
        <dbReference type="ARBA" id="ARBA00012722"/>
    </source>
</evidence>
<dbReference type="PANTHER" id="PTHR23389">
    <property type="entry name" value="CHROMOSOME TRANSMISSION FIDELITY FACTOR 18"/>
    <property type="match status" value="1"/>
</dbReference>
<dbReference type="InterPro" id="IPR033136">
    <property type="entry name" value="DNA_ligase_CS"/>
</dbReference>
<dbReference type="SMART" id="SM00278">
    <property type="entry name" value="HhH1"/>
    <property type="match status" value="3"/>
</dbReference>
<feature type="binding site" evidence="14">
    <location>
        <position position="336"/>
    </location>
    <ligand>
        <name>NAD(+)</name>
        <dbReference type="ChEBI" id="CHEBI:57540"/>
    </ligand>
</feature>
<dbReference type="Gene3D" id="6.20.10.30">
    <property type="match status" value="1"/>
</dbReference>
<keyword evidence="7 14" id="KW-0227">DNA damage</keyword>
<keyword evidence="14" id="KW-0464">Manganese</keyword>
<dbReference type="InterPro" id="IPR001357">
    <property type="entry name" value="BRCT_dom"/>
</dbReference>
<evidence type="ECO:0000256" key="8">
    <source>
        <dbReference type="ARBA" id="ARBA00022833"/>
    </source>
</evidence>
<evidence type="ECO:0000256" key="1">
    <source>
        <dbReference type="ARBA" id="ARBA00004067"/>
    </source>
</evidence>
<evidence type="ECO:0000259" key="16">
    <source>
        <dbReference type="PROSITE" id="PS50172"/>
    </source>
</evidence>
<dbReference type="SUPFAM" id="SSF56091">
    <property type="entry name" value="DNA ligase/mRNA capping enzyme, catalytic domain"/>
    <property type="match status" value="1"/>
</dbReference>
<keyword evidence="8 14" id="KW-0862">Zinc</keyword>
<dbReference type="Gene3D" id="2.40.50.140">
    <property type="entry name" value="Nucleic acid-binding proteins"/>
    <property type="match status" value="1"/>
</dbReference>
<protein>
    <recommendedName>
        <fullName evidence="3 14">DNA ligase</fullName>
        <ecNumber evidence="2 14">6.5.1.2</ecNumber>
    </recommendedName>
    <alternativeName>
        <fullName evidence="14">Polydeoxyribonucleotide synthase [NAD(+)]</fullName>
    </alternativeName>
</protein>
<dbReference type="GO" id="GO:0005829">
    <property type="term" value="C:cytosol"/>
    <property type="evidence" value="ECO:0007669"/>
    <property type="project" value="TreeGrafter"/>
</dbReference>
<dbReference type="SMART" id="SM00292">
    <property type="entry name" value="BRCT"/>
    <property type="match status" value="1"/>
</dbReference>
<dbReference type="InterPro" id="IPR004150">
    <property type="entry name" value="NAD_DNA_ligase_OB"/>
</dbReference>